<dbReference type="Proteomes" id="UP001279734">
    <property type="component" value="Unassembled WGS sequence"/>
</dbReference>
<accession>A0AAD3S802</accession>
<name>A0AAD3S802_NEPGR</name>
<keyword evidence="3" id="KW-1185">Reference proteome</keyword>
<protein>
    <recommendedName>
        <fullName evidence="4">Secreted protein</fullName>
    </recommendedName>
</protein>
<dbReference type="AlphaFoldDB" id="A0AAD3S802"/>
<proteinExistence type="predicted"/>
<feature type="chain" id="PRO_5042232873" description="Secreted protein" evidence="1">
    <location>
        <begin position="32"/>
        <end position="96"/>
    </location>
</feature>
<reference evidence="2" key="1">
    <citation type="submission" date="2023-05" db="EMBL/GenBank/DDBJ databases">
        <title>Nepenthes gracilis genome sequencing.</title>
        <authorList>
            <person name="Fukushima K."/>
        </authorList>
    </citation>
    <scope>NUCLEOTIDE SEQUENCE</scope>
    <source>
        <strain evidence="2">SING2019-196</strain>
    </source>
</reference>
<feature type="signal peptide" evidence="1">
    <location>
        <begin position="1"/>
        <end position="31"/>
    </location>
</feature>
<gene>
    <name evidence="2" type="ORF">Nepgr_007983</name>
</gene>
<sequence>MLWWSVHFCEVLLQFIFEDLFVSLFSRAAFGVIEDVEGAHLDMHCQAFVQCTAGVAFLGANDPAEVVVSSCLLMPEVRKQLAYGASLDASGSFGLS</sequence>
<comment type="caution">
    <text evidence="2">The sequence shown here is derived from an EMBL/GenBank/DDBJ whole genome shotgun (WGS) entry which is preliminary data.</text>
</comment>
<keyword evidence="1" id="KW-0732">Signal</keyword>
<evidence type="ECO:0000256" key="1">
    <source>
        <dbReference type="SAM" id="SignalP"/>
    </source>
</evidence>
<organism evidence="2 3">
    <name type="scientific">Nepenthes gracilis</name>
    <name type="common">Slender pitcher plant</name>
    <dbReference type="NCBI Taxonomy" id="150966"/>
    <lineage>
        <taxon>Eukaryota</taxon>
        <taxon>Viridiplantae</taxon>
        <taxon>Streptophyta</taxon>
        <taxon>Embryophyta</taxon>
        <taxon>Tracheophyta</taxon>
        <taxon>Spermatophyta</taxon>
        <taxon>Magnoliopsida</taxon>
        <taxon>eudicotyledons</taxon>
        <taxon>Gunneridae</taxon>
        <taxon>Pentapetalae</taxon>
        <taxon>Caryophyllales</taxon>
        <taxon>Nepenthaceae</taxon>
        <taxon>Nepenthes</taxon>
    </lineage>
</organism>
<evidence type="ECO:0008006" key="4">
    <source>
        <dbReference type="Google" id="ProtNLM"/>
    </source>
</evidence>
<dbReference type="EMBL" id="BSYO01000006">
    <property type="protein sequence ID" value="GMH06143.1"/>
    <property type="molecule type" value="Genomic_DNA"/>
</dbReference>
<evidence type="ECO:0000313" key="2">
    <source>
        <dbReference type="EMBL" id="GMH06143.1"/>
    </source>
</evidence>
<evidence type="ECO:0000313" key="3">
    <source>
        <dbReference type="Proteomes" id="UP001279734"/>
    </source>
</evidence>